<dbReference type="Proteomes" id="UP000256328">
    <property type="component" value="Unassembled WGS sequence"/>
</dbReference>
<protein>
    <submittedName>
        <fullName evidence="2">Uncharacterized protein</fullName>
    </submittedName>
</protein>
<evidence type="ECO:0000256" key="1">
    <source>
        <dbReference type="SAM" id="MobiDB-lite"/>
    </source>
</evidence>
<evidence type="ECO:0000313" key="2">
    <source>
        <dbReference type="EMBL" id="RDW62833.1"/>
    </source>
</evidence>
<feature type="region of interest" description="Disordered" evidence="1">
    <location>
        <begin position="1"/>
        <end position="89"/>
    </location>
</feature>
<gene>
    <name evidence="2" type="ORF">BP5796_11135</name>
</gene>
<dbReference type="AlphaFoldDB" id="A0A3D8QLY0"/>
<organism evidence="2 3">
    <name type="scientific">Coleophoma crateriformis</name>
    <dbReference type="NCBI Taxonomy" id="565419"/>
    <lineage>
        <taxon>Eukaryota</taxon>
        <taxon>Fungi</taxon>
        <taxon>Dikarya</taxon>
        <taxon>Ascomycota</taxon>
        <taxon>Pezizomycotina</taxon>
        <taxon>Leotiomycetes</taxon>
        <taxon>Helotiales</taxon>
        <taxon>Dermateaceae</taxon>
        <taxon>Coleophoma</taxon>
    </lineage>
</organism>
<comment type="caution">
    <text evidence="2">The sequence shown here is derived from an EMBL/GenBank/DDBJ whole genome shotgun (WGS) entry which is preliminary data.</text>
</comment>
<proteinExistence type="predicted"/>
<name>A0A3D8QLY0_9HELO</name>
<feature type="compositionally biased region" description="Basic residues" evidence="1">
    <location>
        <begin position="47"/>
        <end position="63"/>
    </location>
</feature>
<accession>A0A3D8QLY0</accession>
<dbReference type="EMBL" id="PDLN01000017">
    <property type="protein sequence ID" value="RDW62833.1"/>
    <property type="molecule type" value="Genomic_DNA"/>
</dbReference>
<reference evidence="2 3" key="1">
    <citation type="journal article" date="2018" name="IMA Fungus">
        <title>IMA Genome-F 9: Draft genome sequence of Annulohypoxylon stygium, Aspergillus mulundensis, Berkeleyomyces basicola (syn. Thielaviopsis basicola), Ceratocystis smalleyi, two Cercospora beticola strains, Coleophoma cylindrospora, Fusarium fracticaudum, Phialophora cf. hyalina, and Morchella septimelata.</title>
        <authorList>
            <person name="Wingfield B.D."/>
            <person name="Bills G.F."/>
            <person name="Dong Y."/>
            <person name="Huang W."/>
            <person name="Nel W.J."/>
            <person name="Swalarsk-Parry B.S."/>
            <person name="Vaghefi N."/>
            <person name="Wilken P.M."/>
            <person name="An Z."/>
            <person name="de Beer Z.W."/>
            <person name="De Vos L."/>
            <person name="Chen L."/>
            <person name="Duong T.A."/>
            <person name="Gao Y."/>
            <person name="Hammerbacher A."/>
            <person name="Kikkert J.R."/>
            <person name="Li Y."/>
            <person name="Li H."/>
            <person name="Li K."/>
            <person name="Li Q."/>
            <person name="Liu X."/>
            <person name="Ma X."/>
            <person name="Naidoo K."/>
            <person name="Pethybridge S.J."/>
            <person name="Sun J."/>
            <person name="Steenkamp E.T."/>
            <person name="van der Nest M.A."/>
            <person name="van Wyk S."/>
            <person name="Wingfield M.J."/>
            <person name="Xiong C."/>
            <person name="Yue Q."/>
            <person name="Zhang X."/>
        </authorList>
    </citation>
    <scope>NUCLEOTIDE SEQUENCE [LARGE SCALE GENOMIC DNA]</scope>
    <source>
        <strain evidence="2 3">BP5796</strain>
    </source>
</reference>
<sequence>MAISHFSAPHAPRQPGTGPIAASNRGGGDLPTTGPPEGVETGLWPFKCRRSPGSKAGARHRRLPTREQPTTEWPALGPIDTRDQPPCLD</sequence>
<keyword evidence="3" id="KW-1185">Reference proteome</keyword>
<evidence type="ECO:0000313" key="3">
    <source>
        <dbReference type="Proteomes" id="UP000256328"/>
    </source>
</evidence>